<protein>
    <submittedName>
        <fullName evidence="1">Uncharacterized protein</fullName>
    </submittedName>
</protein>
<proteinExistence type="predicted"/>
<sequence>MSAGRRLLLSPRWRRVQKQRLQRDLTALALAVYAETTGAPPRSLAVLDALAASGVRGLRTPG</sequence>
<dbReference type="PaxDb" id="2903-EOD24255"/>
<dbReference type="AlphaFoldDB" id="A0A0D3JL70"/>
<evidence type="ECO:0000313" key="2">
    <source>
        <dbReference type="Proteomes" id="UP000013827"/>
    </source>
</evidence>
<dbReference type="GeneID" id="17269800"/>
<keyword evidence="2" id="KW-1185">Reference proteome</keyword>
<dbReference type="HOGENOM" id="CLU_2908787_0_0_1"/>
<dbReference type="KEGG" id="ehx:EMIHUDRAFT_238808"/>
<dbReference type="InterPro" id="IPR029063">
    <property type="entry name" value="SAM-dependent_MTases_sf"/>
</dbReference>
<evidence type="ECO:0000313" key="1">
    <source>
        <dbReference type="EnsemblProtists" id="EOD24255"/>
    </source>
</evidence>
<dbReference type="Gene3D" id="3.40.50.150">
    <property type="entry name" value="Vaccinia Virus protein VP39"/>
    <property type="match status" value="1"/>
</dbReference>
<name>A0A0D3JL70_EMIH1</name>
<dbReference type="Proteomes" id="UP000013827">
    <property type="component" value="Unassembled WGS sequence"/>
</dbReference>
<dbReference type="EnsemblProtists" id="EOD24255">
    <property type="protein sequence ID" value="EOD24255"/>
    <property type="gene ID" value="EMIHUDRAFT_238808"/>
</dbReference>
<dbReference type="RefSeq" id="XP_005776684.1">
    <property type="nucleotide sequence ID" value="XM_005776627.1"/>
</dbReference>
<accession>A0A0D3JL70</accession>
<organism evidence="1 2">
    <name type="scientific">Emiliania huxleyi (strain CCMP1516)</name>
    <dbReference type="NCBI Taxonomy" id="280463"/>
    <lineage>
        <taxon>Eukaryota</taxon>
        <taxon>Haptista</taxon>
        <taxon>Haptophyta</taxon>
        <taxon>Prymnesiophyceae</taxon>
        <taxon>Isochrysidales</taxon>
        <taxon>Noelaerhabdaceae</taxon>
        <taxon>Emiliania</taxon>
    </lineage>
</organism>
<reference evidence="1" key="2">
    <citation type="submission" date="2024-10" db="UniProtKB">
        <authorList>
            <consortium name="EnsemblProtists"/>
        </authorList>
    </citation>
    <scope>IDENTIFICATION</scope>
</reference>
<reference evidence="2" key="1">
    <citation type="journal article" date="2013" name="Nature">
        <title>Pan genome of the phytoplankton Emiliania underpins its global distribution.</title>
        <authorList>
            <person name="Read B.A."/>
            <person name="Kegel J."/>
            <person name="Klute M.J."/>
            <person name="Kuo A."/>
            <person name="Lefebvre S.C."/>
            <person name="Maumus F."/>
            <person name="Mayer C."/>
            <person name="Miller J."/>
            <person name="Monier A."/>
            <person name="Salamov A."/>
            <person name="Young J."/>
            <person name="Aguilar M."/>
            <person name="Claverie J.M."/>
            <person name="Frickenhaus S."/>
            <person name="Gonzalez K."/>
            <person name="Herman E.K."/>
            <person name="Lin Y.C."/>
            <person name="Napier J."/>
            <person name="Ogata H."/>
            <person name="Sarno A.F."/>
            <person name="Shmutz J."/>
            <person name="Schroeder D."/>
            <person name="de Vargas C."/>
            <person name="Verret F."/>
            <person name="von Dassow P."/>
            <person name="Valentin K."/>
            <person name="Van de Peer Y."/>
            <person name="Wheeler G."/>
            <person name="Dacks J.B."/>
            <person name="Delwiche C.F."/>
            <person name="Dyhrman S.T."/>
            <person name="Glockner G."/>
            <person name="John U."/>
            <person name="Richards T."/>
            <person name="Worden A.Z."/>
            <person name="Zhang X."/>
            <person name="Grigoriev I.V."/>
            <person name="Allen A.E."/>
            <person name="Bidle K."/>
            <person name="Borodovsky M."/>
            <person name="Bowler C."/>
            <person name="Brownlee C."/>
            <person name="Cock J.M."/>
            <person name="Elias M."/>
            <person name="Gladyshev V.N."/>
            <person name="Groth M."/>
            <person name="Guda C."/>
            <person name="Hadaegh A."/>
            <person name="Iglesias-Rodriguez M.D."/>
            <person name="Jenkins J."/>
            <person name="Jones B.M."/>
            <person name="Lawson T."/>
            <person name="Leese F."/>
            <person name="Lindquist E."/>
            <person name="Lobanov A."/>
            <person name="Lomsadze A."/>
            <person name="Malik S.B."/>
            <person name="Marsh M.E."/>
            <person name="Mackinder L."/>
            <person name="Mock T."/>
            <person name="Mueller-Roeber B."/>
            <person name="Pagarete A."/>
            <person name="Parker M."/>
            <person name="Probert I."/>
            <person name="Quesneville H."/>
            <person name="Raines C."/>
            <person name="Rensing S.A."/>
            <person name="Riano-Pachon D.M."/>
            <person name="Richier S."/>
            <person name="Rokitta S."/>
            <person name="Shiraiwa Y."/>
            <person name="Soanes D.M."/>
            <person name="van der Giezen M."/>
            <person name="Wahlund T.M."/>
            <person name="Williams B."/>
            <person name="Wilson W."/>
            <person name="Wolfe G."/>
            <person name="Wurch L.L."/>
        </authorList>
    </citation>
    <scope>NUCLEOTIDE SEQUENCE</scope>
</reference>